<comment type="caution">
    <text evidence="2">The sequence shown here is derived from an EMBL/GenBank/DDBJ whole genome shotgun (WGS) entry which is preliminary data.</text>
</comment>
<dbReference type="EMBL" id="VDMD01000159">
    <property type="protein sequence ID" value="TRM55382.1"/>
    <property type="molecule type" value="Genomic_DNA"/>
</dbReference>
<protein>
    <submittedName>
        <fullName evidence="2">Uncharacterized protein</fullName>
    </submittedName>
</protein>
<reference evidence="2 3" key="1">
    <citation type="journal article" date="2019" name="New Phytol.">
        <title>Comparative genomics reveals unique wood-decay strategies and fruiting body development in the Schizophyllaceae.</title>
        <authorList>
            <person name="Almasi E."/>
            <person name="Sahu N."/>
            <person name="Krizsan K."/>
            <person name="Balint B."/>
            <person name="Kovacs G.M."/>
            <person name="Kiss B."/>
            <person name="Cseklye J."/>
            <person name="Drula E."/>
            <person name="Henrissat B."/>
            <person name="Nagy I."/>
            <person name="Chovatia M."/>
            <person name="Adam C."/>
            <person name="LaButti K."/>
            <person name="Lipzen A."/>
            <person name="Riley R."/>
            <person name="Grigoriev I.V."/>
            <person name="Nagy L.G."/>
        </authorList>
    </citation>
    <scope>NUCLEOTIDE SEQUENCE [LARGE SCALE GENOMIC DNA]</scope>
    <source>
        <strain evidence="2 3">NL-1724</strain>
    </source>
</reference>
<evidence type="ECO:0000313" key="3">
    <source>
        <dbReference type="Proteomes" id="UP000320762"/>
    </source>
</evidence>
<sequence>RSRSTRAIRSPRGRWRAASRSIGQGPAVRAGAIRVDLLQDSRVYRLQAFKEDRLQDIKEGPPRGLSTAHPTEHHPLHTALRDRRLTIPTRLLRRRLATRIRMATLLRSPRPSERRVCCTGGYSASRSAEGAGEPFVPPAAQGSPVIPERPPSRSRSRSPTPVPVPPPQRGLRREPSAYTDLSYASQ</sequence>
<evidence type="ECO:0000256" key="1">
    <source>
        <dbReference type="SAM" id="MobiDB-lite"/>
    </source>
</evidence>
<accession>A0A550BS71</accession>
<feature type="region of interest" description="Disordered" evidence="1">
    <location>
        <begin position="1"/>
        <end position="21"/>
    </location>
</feature>
<feature type="non-terminal residue" evidence="2">
    <location>
        <position position="1"/>
    </location>
</feature>
<feature type="compositionally biased region" description="Basic residues" evidence="1">
    <location>
        <begin position="1"/>
        <end position="17"/>
    </location>
</feature>
<feature type="region of interest" description="Disordered" evidence="1">
    <location>
        <begin position="110"/>
        <end position="186"/>
    </location>
</feature>
<name>A0A550BS71_9AGAR</name>
<evidence type="ECO:0000313" key="2">
    <source>
        <dbReference type="EMBL" id="TRM55382.1"/>
    </source>
</evidence>
<organism evidence="2 3">
    <name type="scientific">Schizophyllum amplum</name>
    <dbReference type="NCBI Taxonomy" id="97359"/>
    <lineage>
        <taxon>Eukaryota</taxon>
        <taxon>Fungi</taxon>
        <taxon>Dikarya</taxon>
        <taxon>Basidiomycota</taxon>
        <taxon>Agaricomycotina</taxon>
        <taxon>Agaricomycetes</taxon>
        <taxon>Agaricomycetidae</taxon>
        <taxon>Agaricales</taxon>
        <taxon>Schizophyllaceae</taxon>
        <taxon>Schizophyllum</taxon>
    </lineage>
</organism>
<dbReference type="AlphaFoldDB" id="A0A550BS71"/>
<gene>
    <name evidence="2" type="ORF">BD626DRAFT_527585</name>
</gene>
<dbReference type="Proteomes" id="UP000320762">
    <property type="component" value="Unassembled WGS sequence"/>
</dbReference>
<keyword evidence="3" id="KW-1185">Reference proteome</keyword>
<proteinExistence type="predicted"/>